<feature type="compositionally biased region" description="Polar residues" evidence="1">
    <location>
        <begin position="300"/>
        <end position="313"/>
    </location>
</feature>
<feature type="signal peptide" evidence="2">
    <location>
        <begin position="1"/>
        <end position="23"/>
    </location>
</feature>
<feature type="compositionally biased region" description="Low complexity" evidence="1">
    <location>
        <begin position="285"/>
        <end position="298"/>
    </location>
</feature>
<evidence type="ECO:0000256" key="1">
    <source>
        <dbReference type="SAM" id="MobiDB-lite"/>
    </source>
</evidence>
<name>W2SCH9_CYPE1</name>
<accession>W2SCH9</accession>
<dbReference type="RefSeq" id="XP_008712471.1">
    <property type="nucleotide sequence ID" value="XM_008714249.1"/>
</dbReference>
<dbReference type="VEuPathDB" id="FungiDB:HMPREF1541_09576"/>
<dbReference type="OrthoDB" id="10661471at2759"/>
<feature type="compositionally biased region" description="Acidic residues" evidence="1">
    <location>
        <begin position="254"/>
        <end position="271"/>
    </location>
</feature>
<feature type="chain" id="PRO_5004825759" description="DUF7908 domain-containing protein" evidence="2">
    <location>
        <begin position="24"/>
        <end position="454"/>
    </location>
</feature>
<feature type="domain" description="DUF7908" evidence="3">
    <location>
        <begin position="54"/>
        <end position="184"/>
    </location>
</feature>
<dbReference type="EMBL" id="KB822712">
    <property type="protein sequence ID" value="ETN45743.1"/>
    <property type="molecule type" value="Genomic_DNA"/>
</dbReference>
<dbReference type="Pfam" id="PF25485">
    <property type="entry name" value="DUF7908"/>
    <property type="match status" value="1"/>
</dbReference>
<protein>
    <recommendedName>
        <fullName evidence="3">DUF7908 domain-containing protein</fullName>
    </recommendedName>
</protein>
<feature type="compositionally biased region" description="Low complexity" evidence="1">
    <location>
        <begin position="194"/>
        <end position="227"/>
    </location>
</feature>
<reference evidence="4 5" key="1">
    <citation type="submission" date="2013-03" db="EMBL/GenBank/DDBJ databases">
        <title>The Genome Sequence of Phialophora europaea CBS 101466.</title>
        <authorList>
            <consortium name="The Broad Institute Genomics Platform"/>
            <person name="Cuomo C."/>
            <person name="de Hoog S."/>
            <person name="Gorbushina A."/>
            <person name="Walker B."/>
            <person name="Young S.K."/>
            <person name="Zeng Q."/>
            <person name="Gargeya S."/>
            <person name="Fitzgerald M."/>
            <person name="Haas B."/>
            <person name="Abouelleil A."/>
            <person name="Allen A.W."/>
            <person name="Alvarado L."/>
            <person name="Arachchi H.M."/>
            <person name="Berlin A.M."/>
            <person name="Chapman S.B."/>
            <person name="Gainer-Dewar J."/>
            <person name="Goldberg J."/>
            <person name="Griggs A."/>
            <person name="Gujja S."/>
            <person name="Hansen M."/>
            <person name="Howarth C."/>
            <person name="Imamovic A."/>
            <person name="Ireland A."/>
            <person name="Larimer J."/>
            <person name="McCowan C."/>
            <person name="Murphy C."/>
            <person name="Pearson M."/>
            <person name="Poon T.W."/>
            <person name="Priest M."/>
            <person name="Roberts A."/>
            <person name="Saif S."/>
            <person name="Shea T."/>
            <person name="Sisk P."/>
            <person name="Sykes S."/>
            <person name="Wortman J."/>
            <person name="Nusbaum C."/>
            <person name="Birren B."/>
        </authorList>
    </citation>
    <scope>NUCLEOTIDE SEQUENCE [LARGE SCALE GENOMIC DNA]</scope>
    <source>
        <strain evidence="4 5">CBS 101466</strain>
    </source>
</reference>
<feature type="compositionally biased region" description="Low complexity" evidence="1">
    <location>
        <begin position="342"/>
        <end position="354"/>
    </location>
</feature>
<gene>
    <name evidence="4" type="ORF">HMPREF1541_09576</name>
</gene>
<dbReference type="AlphaFoldDB" id="W2SCH9"/>
<dbReference type="Proteomes" id="UP000030752">
    <property type="component" value="Unassembled WGS sequence"/>
</dbReference>
<dbReference type="GeneID" id="19976915"/>
<dbReference type="STRING" id="1220924.W2SCH9"/>
<evidence type="ECO:0000313" key="5">
    <source>
        <dbReference type="Proteomes" id="UP000030752"/>
    </source>
</evidence>
<keyword evidence="5" id="KW-1185">Reference proteome</keyword>
<keyword evidence="2" id="KW-0732">Signal</keyword>
<feature type="compositionally biased region" description="Low complexity" evidence="1">
    <location>
        <begin position="389"/>
        <end position="402"/>
    </location>
</feature>
<organism evidence="4 5">
    <name type="scientific">Cyphellophora europaea (strain CBS 101466)</name>
    <name type="common">Phialophora europaea</name>
    <dbReference type="NCBI Taxonomy" id="1220924"/>
    <lineage>
        <taxon>Eukaryota</taxon>
        <taxon>Fungi</taxon>
        <taxon>Dikarya</taxon>
        <taxon>Ascomycota</taxon>
        <taxon>Pezizomycotina</taxon>
        <taxon>Eurotiomycetes</taxon>
        <taxon>Chaetothyriomycetidae</taxon>
        <taxon>Chaetothyriales</taxon>
        <taxon>Cyphellophoraceae</taxon>
        <taxon>Cyphellophora</taxon>
    </lineage>
</organism>
<sequence>MLNNGRMLSSFLSLLLLINLALASGPSWADHGAGGGRPGFPFRGSHNFPNGRKPRPNQFRIQVSRSGRRYQTGKRYWAFSGDDAIVTDNINDAAWFSIKNGHLKSNNKFVNLDGGSGYSVLELSEKPANDGCTFSRSNKGDIDITRRDFSVGKGHGIFCASDDGNIFVVGSKKPPFRCYGLGLRSKGPVPPSQGQPSSQEQPSQDKPAQEQPPSSPPSSQSSPDASAGRPSSSPDNGVPHTPDGNTADPYPDPGNDDSDLEDDADLPENSDDGSHPSWNDMGGEPSSPGPSSATPVSPAKATSMSSGSSNTPTAGPKDPSKPSSGSTGDHPWKDVPGDSMKPTSTPTASTSPTTRPKDPNKTSSNIPGAASATPSPHEWQDQPDPLEPSPTTTDGPSPTETDQSWSDETDPPKPDPSSDPDPEEEHPQQPEDGEDGEEPSRPHGHGWKYWGNAN</sequence>
<feature type="region of interest" description="Disordered" evidence="1">
    <location>
        <begin position="182"/>
        <end position="454"/>
    </location>
</feature>
<evidence type="ECO:0000313" key="4">
    <source>
        <dbReference type="EMBL" id="ETN45743.1"/>
    </source>
</evidence>
<feature type="region of interest" description="Disordered" evidence="1">
    <location>
        <begin position="34"/>
        <end position="57"/>
    </location>
</feature>
<evidence type="ECO:0000256" key="2">
    <source>
        <dbReference type="SAM" id="SignalP"/>
    </source>
</evidence>
<dbReference type="HOGENOM" id="CLU_602719_0_0_1"/>
<evidence type="ECO:0000259" key="3">
    <source>
        <dbReference type="Pfam" id="PF25485"/>
    </source>
</evidence>
<dbReference type="eggNOG" id="ENOG502T5RH">
    <property type="taxonomic scope" value="Eukaryota"/>
</dbReference>
<dbReference type="InParanoid" id="W2SCH9"/>
<feature type="compositionally biased region" description="Low complexity" evidence="1">
    <location>
        <begin position="315"/>
        <end position="329"/>
    </location>
</feature>
<dbReference type="InterPro" id="IPR057230">
    <property type="entry name" value="DUF7908"/>
</dbReference>
<proteinExistence type="predicted"/>